<keyword evidence="1" id="KW-0812">Transmembrane</keyword>
<sequence>MNISSWKKILILVCFNILLILSIIFLVFKQKSSDKTDGNIEFYSTVETKLDYSLRDLQNEAVLYKKRVKALDNDLIRDGDSFKNLFYSFDSLSKIYSDSSAPDIFVGSFTPKISPEFDIFVFPEFYIGYLNEMQDIMIADGVLRQKTFFNTNDGVISFLDNFLNYLVNKGVVPASQQEQLHKGLRVALVMLKEEAVEQSSYFNLNSPLGLVTADMSTRKSFSLVYDILKRMIALNNAYAQSECYQEGASGGSGSNLWAPCCNCRAPNGQPIGCLNKVCNGGAAIWDSQTGICGCGR</sequence>
<reference evidence="2 3" key="1">
    <citation type="journal article" date="2016" name="Nat. Commun.">
        <title>Thousands of microbial genomes shed light on interconnected biogeochemical processes in an aquifer system.</title>
        <authorList>
            <person name="Anantharaman K."/>
            <person name="Brown C.T."/>
            <person name="Hug L.A."/>
            <person name="Sharon I."/>
            <person name="Castelle C.J."/>
            <person name="Probst A.J."/>
            <person name="Thomas B.C."/>
            <person name="Singh A."/>
            <person name="Wilkins M.J."/>
            <person name="Karaoz U."/>
            <person name="Brodie E.L."/>
            <person name="Williams K.H."/>
            <person name="Hubbard S.S."/>
            <person name="Banfield J.F."/>
        </authorList>
    </citation>
    <scope>NUCLEOTIDE SEQUENCE [LARGE SCALE GENOMIC DNA]</scope>
</reference>
<feature type="transmembrane region" description="Helical" evidence="1">
    <location>
        <begin position="9"/>
        <end position="28"/>
    </location>
</feature>
<organism evidence="2 3">
    <name type="scientific">Candidatus Azambacteria bacterium RIFCSPLOWO2_02_FULL_44_14</name>
    <dbReference type="NCBI Taxonomy" id="1797306"/>
    <lineage>
        <taxon>Bacteria</taxon>
        <taxon>Candidatus Azamiibacteriota</taxon>
    </lineage>
</organism>
<comment type="caution">
    <text evidence="2">The sequence shown here is derived from an EMBL/GenBank/DDBJ whole genome shotgun (WGS) entry which is preliminary data.</text>
</comment>
<name>A0A1F5CB84_9BACT</name>
<dbReference type="EMBL" id="MEYV01000013">
    <property type="protein sequence ID" value="OGD40055.1"/>
    <property type="molecule type" value="Genomic_DNA"/>
</dbReference>
<keyword evidence="1" id="KW-1133">Transmembrane helix</keyword>
<evidence type="ECO:0000313" key="2">
    <source>
        <dbReference type="EMBL" id="OGD40055.1"/>
    </source>
</evidence>
<evidence type="ECO:0000313" key="3">
    <source>
        <dbReference type="Proteomes" id="UP000177197"/>
    </source>
</evidence>
<evidence type="ECO:0000256" key="1">
    <source>
        <dbReference type="SAM" id="Phobius"/>
    </source>
</evidence>
<gene>
    <name evidence="2" type="ORF">A3I30_02410</name>
</gene>
<dbReference type="Proteomes" id="UP000177197">
    <property type="component" value="Unassembled WGS sequence"/>
</dbReference>
<keyword evidence="1" id="KW-0472">Membrane</keyword>
<accession>A0A1F5CB84</accession>
<dbReference type="AlphaFoldDB" id="A0A1F5CB84"/>
<protein>
    <submittedName>
        <fullName evidence="2">Uncharacterized protein</fullName>
    </submittedName>
</protein>
<proteinExistence type="predicted"/>